<proteinExistence type="predicted"/>
<protein>
    <recommendedName>
        <fullName evidence="5">Peptidase M23</fullName>
    </recommendedName>
</protein>
<dbReference type="Gene3D" id="6.10.250.3150">
    <property type="match status" value="1"/>
</dbReference>
<gene>
    <name evidence="3" type="ORF">IAA86_03790</name>
</gene>
<evidence type="ECO:0000256" key="1">
    <source>
        <dbReference type="SAM" id="Coils"/>
    </source>
</evidence>
<feature type="non-terminal residue" evidence="3">
    <location>
        <position position="208"/>
    </location>
</feature>
<organism evidence="3 4">
    <name type="scientific">Candidatus Galligastranaerophilus intestinavium</name>
    <dbReference type="NCBI Taxonomy" id="2840836"/>
    <lineage>
        <taxon>Bacteria</taxon>
        <taxon>Candidatus Galligastranaerophilus</taxon>
    </lineage>
</organism>
<dbReference type="EMBL" id="DVJQ01000033">
    <property type="protein sequence ID" value="HIS74126.1"/>
    <property type="molecule type" value="Genomic_DNA"/>
</dbReference>
<reference evidence="3" key="2">
    <citation type="journal article" date="2021" name="PeerJ">
        <title>Extensive microbial diversity within the chicken gut microbiome revealed by metagenomics and culture.</title>
        <authorList>
            <person name="Gilroy R."/>
            <person name="Ravi A."/>
            <person name="Getino M."/>
            <person name="Pursley I."/>
            <person name="Horton D.L."/>
            <person name="Alikhan N.F."/>
            <person name="Baker D."/>
            <person name="Gharbi K."/>
            <person name="Hall N."/>
            <person name="Watson M."/>
            <person name="Adriaenssens E.M."/>
            <person name="Foster-Nyarko E."/>
            <person name="Jarju S."/>
            <person name="Secka A."/>
            <person name="Antonio M."/>
            <person name="Oren A."/>
            <person name="Chaudhuri R.R."/>
            <person name="La Ragione R."/>
            <person name="Hildebrand F."/>
            <person name="Pallen M.J."/>
        </authorList>
    </citation>
    <scope>NUCLEOTIDE SEQUENCE</scope>
    <source>
        <strain evidence="3">CHK152-2871</strain>
    </source>
</reference>
<feature type="coiled-coil region" evidence="1">
    <location>
        <begin position="28"/>
        <end position="111"/>
    </location>
</feature>
<comment type="caution">
    <text evidence="3">The sequence shown here is derived from an EMBL/GenBank/DDBJ whole genome shotgun (WGS) entry which is preliminary data.</text>
</comment>
<reference evidence="3" key="1">
    <citation type="submission" date="2020-10" db="EMBL/GenBank/DDBJ databases">
        <authorList>
            <person name="Gilroy R."/>
        </authorList>
    </citation>
    <scope>NUCLEOTIDE SEQUENCE</scope>
    <source>
        <strain evidence="3">CHK152-2871</strain>
    </source>
</reference>
<keyword evidence="1" id="KW-0175">Coiled coil</keyword>
<dbReference type="Proteomes" id="UP000886865">
    <property type="component" value="Unassembled WGS sequence"/>
</dbReference>
<feature type="chain" id="PRO_5039088609" description="Peptidase M23" evidence="2">
    <location>
        <begin position="28"/>
        <end position="208"/>
    </location>
</feature>
<evidence type="ECO:0000313" key="3">
    <source>
        <dbReference type="EMBL" id="HIS74126.1"/>
    </source>
</evidence>
<sequence>MHNFYKKILSLTFVFALFFGCAQYVFAQQSAANKAQQVEQKRAVAKQQIHKLKLLEKIETNKLYKNQRNLERTEQNLNESKLQYQNAQNELESLETKLQRLTYDYKALQNATNKRIVQIFKTKRKNYVEFLLSANDVNNFLDRLYFENIVMKQDKDNIKKMQNKTRKILEVKRQIEMQKRYLESSIKSIDREQRNIQDAISQNEKMIY</sequence>
<evidence type="ECO:0000313" key="4">
    <source>
        <dbReference type="Proteomes" id="UP000886865"/>
    </source>
</evidence>
<feature type="signal peptide" evidence="2">
    <location>
        <begin position="1"/>
        <end position="27"/>
    </location>
</feature>
<dbReference type="AlphaFoldDB" id="A0A9D1FHU8"/>
<dbReference type="PROSITE" id="PS51257">
    <property type="entry name" value="PROKAR_LIPOPROTEIN"/>
    <property type="match status" value="1"/>
</dbReference>
<accession>A0A9D1FHU8</accession>
<keyword evidence="2" id="KW-0732">Signal</keyword>
<evidence type="ECO:0008006" key="5">
    <source>
        <dbReference type="Google" id="ProtNLM"/>
    </source>
</evidence>
<name>A0A9D1FHU8_9BACT</name>
<evidence type="ECO:0000256" key="2">
    <source>
        <dbReference type="SAM" id="SignalP"/>
    </source>
</evidence>